<dbReference type="OrthoDB" id="9805115at2"/>
<dbReference type="PANTHER" id="PTHR30595:SF6">
    <property type="entry name" value="SCHLAFEN ALBA-2 DOMAIN-CONTAINING PROTEIN"/>
    <property type="match status" value="1"/>
</dbReference>
<dbReference type="InterPro" id="IPR007421">
    <property type="entry name" value="Schlafen_AlbA_2_dom"/>
</dbReference>
<dbReference type="InterPro" id="IPR038461">
    <property type="entry name" value="Schlafen_AlbA_2_dom_sf"/>
</dbReference>
<protein>
    <submittedName>
        <fullName evidence="2">Putative transcriptional regulator</fullName>
    </submittedName>
</protein>
<evidence type="ECO:0000259" key="1">
    <source>
        <dbReference type="Pfam" id="PF04326"/>
    </source>
</evidence>
<reference evidence="2 3" key="1">
    <citation type="submission" date="2007-07" db="EMBL/GenBank/DDBJ databases">
        <title>Complete sequence of chromosome of Xanthobacter autotrophicus Py2.</title>
        <authorList>
            <consortium name="US DOE Joint Genome Institute"/>
            <person name="Copeland A."/>
            <person name="Lucas S."/>
            <person name="Lapidus A."/>
            <person name="Barry K."/>
            <person name="Glavina del Rio T."/>
            <person name="Hammon N."/>
            <person name="Israni S."/>
            <person name="Dalin E."/>
            <person name="Tice H."/>
            <person name="Pitluck S."/>
            <person name="Sims D."/>
            <person name="Brettin T."/>
            <person name="Bruce D."/>
            <person name="Detter J.C."/>
            <person name="Han C."/>
            <person name="Tapia R."/>
            <person name="Brainard J."/>
            <person name="Schmutz J."/>
            <person name="Larimer F."/>
            <person name="Land M."/>
            <person name="Hauser L."/>
            <person name="Kyrpides N."/>
            <person name="Kim E."/>
            <person name="Ensigns S.A."/>
            <person name="Richardson P."/>
        </authorList>
    </citation>
    <scope>NUCLEOTIDE SEQUENCE [LARGE SCALE GENOMIC DNA]</scope>
    <source>
        <strain evidence="3">ATCC BAA-1158 / Py2</strain>
    </source>
</reference>
<dbReference type="eggNOG" id="COG2865">
    <property type="taxonomic scope" value="Bacteria"/>
</dbReference>
<feature type="domain" description="Schlafen AlbA-2" evidence="1">
    <location>
        <begin position="19"/>
        <end position="139"/>
    </location>
</feature>
<dbReference type="AlphaFoldDB" id="A7IKW6"/>
<dbReference type="EMBL" id="CP000781">
    <property type="protein sequence ID" value="ABS68659.1"/>
    <property type="molecule type" value="Genomic_DNA"/>
</dbReference>
<dbReference type="InterPro" id="IPR038475">
    <property type="entry name" value="RecG_C_sf"/>
</dbReference>
<dbReference type="KEGG" id="xau:Xaut_3430"/>
<organism evidence="2 3">
    <name type="scientific">Xanthobacter autotrophicus (strain ATCC BAA-1158 / Py2)</name>
    <dbReference type="NCBI Taxonomy" id="78245"/>
    <lineage>
        <taxon>Bacteria</taxon>
        <taxon>Pseudomonadati</taxon>
        <taxon>Pseudomonadota</taxon>
        <taxon>Alphaproteobacteria</taxon>
        <taxon>Hyphomicrobiales</taxon>
        <taxon>Xanthobacteraceae</taxon>
        <taxon>Xanthobacter</taxon>
    </lineage>
</organism>
<evidence type="ECO:0000313" key="3">
    <source>
        <dbReference type="Proteomes" id="UP000002417"/>
    </source>
</evidence>
<dbReference type="Pfam" id="PF04326">
    <property type="entry name" value="SLFN_AlbA_2"/>
    <property type="match status" value="1"/>
</dbReference>
<dbReference type="Pfam" id="PF13749">
    <property type="entry name" value="HATPase_c_4"/>
    <property type="match status" value="1"/>
</dbReference>
<dbReference type="STRING" id="78245.Xaut_3430"/>
<accession>A7IKW6</accession>
<keyword evidence="3" id="KW-1185">Reference proteome</keyword>
<proteinExistence type="predicted"/>
<evidence type="ECO:0000313" key="2">
    <source>
        <dbReference type="EMBL" id="ABS68659.1"/>
    </source>
</evidence>
<dbReference type="PANTHER" id="PTHR30595">
    <property type="entry name" value="GLPR-RELATED TRANSCRIPTIONAL REPRESSOR"/>
    <property type="match status" value="1"/>
</dbReference>
<dbReference type="Proteomes" id="UP000002417">
    <property type="component" value="Chromosome"/>
</dbReference>
<gene>
    <name evidence="2" type="ordered locus">Xaut_3430</name>
</gene>
<dbReference type="Gene3D" id="3.30.565.60">
    <property type="match status" value="1"/>
</dbReference>
<dbReference type="Gene3D" id="3.30.950.30">
    <property type="entry name" value="Schlafen, AAA domain"/>
    <property type="match status" value="1"/>
</dbReference>
<sequence>MVISDASKLLENLLAQPRECEWLEFKENNFQPEDVGEYVSALANSAMLLGERCGYLVFGIEDKTCKVVGTKLRLKDEKVGGDSFEHWLNRLLDPRLNVSISSLDFNGKHIEMIMIDPAYQRPVRFKNTAYIRIDSVKKKLIEYPERERSLWFLTSKYHYEDGIAAFHQSQSDILDNFFCDQLLKMLGEPKLSEKGMIHRLLVENLIRDDRQGAFDVTNLMVILAAKDVSLFPSVQRKSVRVIRYKGNSKLEGSQEQVGQRGYAIGFKSMLKYIMSQLPQSEKMLHGIRVKEYLCPEISLREFIANALIHQDLTSTGDGPVIEIFNNRVDITNPGAPLVEPERFIDAPAKSRNERLAGIMRRLGICEERGSGVDRALDEIERQALPPPLFTKLQNSTSVSVLGSKPFGMMTKDERSRACYQHCVLRYISHQPMSNSSLRARFGLDKRNYTQVSAVIKDAMDGGLIKPLDYDQANRNARYIPVWA</sequence>
<name>A7IKW6_XANP2</name>
<dbReference type="HOGENOM" id="CLU_042798_0_0_5"/>